<dbReference type="EMBL" id="MN738741">
    <property type="protein sequence ID" value="QHT36370.1"/>
    <property type="molecule type" value="Genomic_DNA"/>
</dbReference>
<proteinExistence type="predicted"/>
<evidence type="ECO:0000313" key="1">
    <source>
        <dbReference type="EMBL" id="QHT36370.1"/>
    </source>
</evidence>
<name>A0A6C0F908_9ZZZZ</name>
<reference evidence="1" key="1">
    <citation type="journal article" date="2020" name="Nature">
        <title>Giant virus diversity and host interactions through global metagenomics.</title>
        <authorList>
            <person name="Schulz F."/>
            <person name="Roux S."/>
            <person name="Paez-Espino D."/>
            <person name="Jungbluth S."/>
            <person name="Walsh D.A."/>
            <person name="Denef V.J."/>
            <person name="McMahon K.D."/>
            <person name="Konstantinidis K.T."/>
            <person name="Eloe-Fadrosh E.A."/>
            <person name="Kyrpides N.C."/>
            <person name="Woyke T."/>
        </authorList>
    </citation>
    <scope>NUCLEOTIDE SEQUENCE</scope>
    <source>
        <strain evidence="1">GVMAG-S-ERX555931-87</strain>
    </source>
</reference>
<protein>
    <submittedName>
        <fullName evidence="1">Uncharacterized protein</fullName>
    </submittedName>
</protein>
<accession>A0A6C0F908</accession>
<dbReference type="AlphaFoldDB" id="A0A6C0F908"/>
<organism evidence="1">
    <name type="scientific">viral metagenome</name>
    <dbReference type="NCBI Taxonomy" id="1070528"/>
    <lineage>
        <taxon>unclassified sequences</taxon>
        <taxon>metagenomes</taxon>
        <taxon>organismal metagenomes</taxon>
    </lineage>
</organism>
<sequence>MEQNMDGRESNVNSVKIGDYQLNNVQVNTEPIYQASPSIVMQKVGGATANQQTFTDVQSDLLNITRINSKDPSKQWTPQKTNLSYVNMPEGVFTQSSTLLDNPPMLLRGNTKNRWIDLHLNPQENVIESFERNGQNTHLSLVDNYNC</sequence>